<keyword evidence="1" id="KW-0680">Restriction system</keyword>
<evidence type="ECO:0000313" key="3">
    <source>
        <dbReference type="EMBL" id="AOQ23176.1"/>
    </source>
</evidence>
<reference evidence="4 6" key="2">
    <citation type="submission" date="2019-05" db="EMBL/GenBank/DDBJ databases">
        <title>Genome sequence of Moorella thermoacetica ATCC 33924.</title>
        <authorList>
            <person name="Poehlein A."/>
            <person name="Bengelsdorf F.R."/>
            <person name="Duerre P."/>
            <person name="Daniel R."/>
        </authorList>
    </citation>
    <scope>NUCLEOTIDE SEQUENCE [LARGE SCALE GENOMIC DNA]</scope>
    <source>
        <strain evidence="4 6">ATCC 33924</strain>
    </source>
</reference>
<gene>
    <name evidence="3" type="ORF">Maut_00713</name>
    <name evidence="4" type="ORF">MTAT_17060</name>
</gene>
<dbReference type="EMBL" id="CP017019">
    <property type="protein sequence ID" value="AOQ23176.1"/>
    <property type="molecule type" value="Genomic_DNA"/>
</dbReference>
<organism evidence="3 5">
    <name type="scientific">Neomoorella thermoacetica</name>
    <name type="common">Clostridium thermoaceticum</name>
    <dbReference type="NCBI Taxonomy" id="1525"/>
    <lineage>
        <taxon>Bacteria</taxon>
        <taxon>Bacillati</taxon>
        <taxon>Bacillota</taxon>
        <taxon>Clostridia</taxon>
        <taxon>Neomoorellales</taxon>
        <taxon>Neomoorellaceae</taxon>
        <taxon>Neomoorella</taxon>
    </lineage>
</organism>
<evidence type="ECO:0000313" key="4">
    <source>
        <dbReference type="EMBL" id="TYL12883.1"/>
    </source>
</evidence>
<evidence type="ECO:0000313" key="6">
    <source>
        <dbReference type="Proteomes" id="UP000322283"/>
    </source>
</evidence>
<accession>A0AAC9MU51</accession>
<dbReference type="GO" id="GO:0009307">
    <property type="term" value="P:DNA restriction-modification system"/>
    <property type="evidence" value="ECO:0007669"/>
    <property type="project" value="UniProtKB-KW"/>
</dbReference>
<dbReference type="InterPro" id="IPR044946">
    <property type="entry name" value="Restrct_endonuc_typeI_TRD_sf"/>
</dbReference>
<dbReference type="AlphaFoldDB" id="A0AAC9MU51"/>
<evidence type="ECO:0000313" key="5">
    <source>
        <dbReference type="Proteomes" id="UP000094598"/>
    </source>
</evidence>
<keyword evidence="6" id="KW-1185">Reference proteome</keyword>
<dbReference type="SUPFAM" id="SSF116734">
    <property type="entry name" value="DNA methylase specificity domain"/>
    <property type="match status" value="1"/>
</dbReference>
<dbReference type="Gene3D" id="3.90.220.20">
    <property type="entry name" value="DNA methylase specificity domains"/>
    <property type="match status" value="1"/>
</dbReference>
<protein>
    <recommendedName>
        <fullName evidence="7">Type I restriction modification DNA specificity domain-containing protein</fullName>
    </recommendedName>
</protein>
<evidence type="ECO:0000256" key="1">
    <source>
        <dbReference type="ARBA" id="ARBA00022747"/>
    </source>
</evidence>
<dbReference type="EMBL" id="VCDX01000005">
    <property type="protein sequence ID" value="TYL12883.1"/>
    <property type="molecule type" value="Genomic_DNA"/>
</dbReference>
<dbReference type="RefSeq" id="WP_069588479.1">
    <property type="nucleotide sequence ID" value="NZ_CP017019.1"/>
</dbReference>
<keyword evidence="2" id="KW-0238">DNA-binding</keyword>
<dbReference type="Proteomes" id="UP000322283">
    <property type="component" value="Unassembled WGS sequence"/>
</dbReference>
<sequence length="254" mass="29796">MGNINDLQVIKNSLVNVSNYQSLRLDSFFFRNMAFAKDFFDRNFRWTKLDYLIKDIYNGENLDTKWYAIDEDTSVVYLSVSQITEYGLENKNVHYLKDEILSLRVGKKKRKIRQIEKNSIIVTRSGTPGIAISSNHPSFDYNNYTYIPSGFVIVLNLREELGIRPELICFYFNLTPVRAYIVANSSGRCQRNISQEIIKNLPIPEELLEHQDEALRLYDEVEKKSIEFIDKIKMIKEDLNRLWSESTNLLLDKI</sequence>
<dbReference type="GO" id="GO:0003677">
    <property type="term" value="F:DNA binding"/>
    <property type="evidence" value="ECO:0007669"/>
    <property type="project" value="UniProtKB-KW"/>
</dbReference>
<proteinExistence type="predicted"/>
<evidence type="ECO:0008006" key="7">
    <source>
        <dbReference type="Google" id="ProtNLM"/>
    </source>
</evidence>
<name>A0AAC9MU51_NEOTH</name>
<reference evidence="3 5" key="1">
    <citation type="submission" date="2016-08" db="EMBL/GenBank/DDBJ databases">
        <title>Moorella thermoacetica DSM 103132.</title>
        <authorList>
            <person name="Jendresen C.B."/>
            <person name="Redl S.M."/>
            <person name="Jensen T.O."/>
            <person name="Nielsen A.T."/>
        </authorList>
    </citation>
    <scope>NUCLEOTIDE SEQUENCE [LARGE SCALE GENOMIC DNA]</scope>
    <source>
        <strain evidence="3 5">DSM 103132</strain>
    </source>
</reference>
<evidence type="ECO:0000256" key="2">
    <source>
        <dbReference type="ARBA" id="ARBA00023125"/>
    </source>
</evidence>
<dbReference type="Proteomes" id="UP000094598">
    <property type="component" value="Chromosome"/>
</dbReference>